<keyword evidence="1" id="KW-0732">Signal</keyword>
<dbReference type="PROSITE" id="PS51257">
    <property type="entry name" value="PROKAR_LIPOPROTEIN"/>
    <property type="match status" value="1"/>
</dbReference>
<sequence length="228" mass="23865">MIAKSRRLSLAKAVIGTPLLAGLLAGALTGCAKNKGELVVEDGVGVTALRTACPTVEIPEMTGDVTVFTDPARTDSQAIDLVAAITNLRSTCAEAADPVTSEATFDVEARRTDTRGARHVELPYFSVVMRGGTAVVAKRLGTVAIDFADGQDRATGHAKAGASVDRAAASLPADVRARLSRKRRAGQADAAIDPLSLPEVKKAIASATFEHLIGFQLTNAQLEYNARR</sequence>
<dbReference type="Proteomes" id="UP001184150">
    <property type="component" value="Unassembled WGS sequence"/>
</dbReference>
<evidence type="ECO:0000313" key="3">
    <source>
        <dbReference type="Proteomes" id="UP001184150"/>
    </source>
</evidence>
<gene>
    <name evidence="2" type="ORF">J2792_001293</name>
</gene>
<comment type="caution">
    <text evidence="2">The sequence shown here is derived from an EMBL/GenBank/DDBJ whole genome shotgun (WGS) entry which is preliminary data.</text>
</comment>
<accession>A0ABU1MJV7</accession>
<proteinExistence type="predicted"/>
<feature type="chain" id="PRO_5045883925" description="Lipoprotein" evidence="1">
    <location>
        <begin position="33"/>
        <end position="228"/>
    </location>
</feature>
<dbReference type="EMBL" id="JAVDRD010000002">
    <property type="protein sequence ID" value="MDR6510433.1"/>
    <property type="molecule type" value="Genomic_DNA"/>
</dbReference>
<evidence type="ECO:0000313" key="2">
    <source>
        <dbReference type="EMBL" id="MDR6510433.1"/>
    </source>
</evidence>
<evidence type="ECO:0000256" key="1">
    <source>
        <dbReference type="SAM" id="SignalP"/>
    </source>
</evidence>
<dbReference type="RefSeq" id="WP_054130710.1">
    <property type="nucleotide sequence ID" value="NZ_CP140000.1"/>
</dbReference>
<reference evidence="2 3" key="1">
    <citation type="submission" date="2023-07" db="EMBL/GenBank/DDBJ databases">
        <title>Sorghum-associated microbial communities from plants grown in Nebraska, USA.</title>
        <authorList>
            <person name="Schachtman D."/>
        </authorList>
    </citation>
    <scope>NUCLEOTIDE SEQUENCE [LARGE SCALE GENOMIC DNA]</scope>
    <source>
        <strain evidence="2 3">DS1027</strain>
    </source>
</reference>
<protein>
    <recommendedName>
        <fullName evidence="4">Lipoprotein</fullName>
    </recommendedName>
</protein>
<evidence type="ECO:0008006" key="4">
    <source>
        <dbReference type="Google" id="ProtNLM"/>
    </source>
</evidence>
<name>A0ABU1MJV7_9SPHN</name>
<organism evidence="2 3">
    <name type="scientific">Novosphingobium capsulatum</name>
    <dbReference type="NCBI Taxonomy" id="13688"/>
    <lineage>
        <taxon>Bacteria</taxon>
        <taxon>Pseudomonadati</taxon>
        <taxon>Pseudomonadota</taxon>
        <taxon>Alphaproteobacteria</taxon>
        <taxon>Sphingomonadales</taxon>
        <taxon>Sphingomonadaceae</taxon>
        <taxon>Novosphingobium</taxon>
    </lineage>
</organism>
<keyword evidence="3" id="KW-1185">Reference proteome</keyword>
<feature type="signal peptide" evidence="1">
    <location>
        <begin position="1"/>
        <end position="32"/>
    </location>
</feature>